<evidence type="ECO:0000259" key="2">
    <source>
        <dbReference type="Pfam" id="PF01182"/>
    </source>
</evidence>
<evidence type="ECO:0000313" key="4">
    <source>
        <dbReference type="Proteomes" id="UP001168528"/>
    </source>
</evidence>
<reference evidence="3" key="1">
    <citation type="submission" date="2023-07" db="EMBL/GenBank/DDBJ databases">
        <title>The genome sequence of Rhodocytophaga aerolata KACC 12507.</title>
        <authorList>
            <person name="Zhang X."/>
        </authorList>
    </citation>
    <scope>NUCLEOTIDE SEQUENCE</scope>
    <source>
        <strain evidence="3">KACC 12507</strain>
    </source>
</reference>
<keyword evidence="4" id="KW-1185">Reference proteome</keyword>
<name>A0ABT8R995_9BACT</name>
<gene>
    <name evidence="3" type="ORF">Q0590_20475</name>
</gene>
<feature type="domain" description="Glucosamine/galactosamine-6-phosphate isomerase" evidence="2">
    <location>
        <begin position="11"/>
        <end position="223"/>
    </location>
</feature>
<dbReference type="Gene3D" id="3.40.50.1360">
    <property type="match status" value="1"/>
</dbReference>
<evidence type="ECO:0000256" key="1">
    <source>
        <dbReference type="ARBA" id="ARBA00022801"/>
    </source>
</evidence>
<organism evidence="3 4">
    <name type="scientific">Rhodocytophaga aerolata</name>
    <dbReference type="NCBI Taxonomy" id="455078"/>
    <lineage>
        <taxon>Bacteria</taxon>
        <taxon>Pseudomonadati</taxon>
        <taxon>Bacteroidota</taxon>
        <taxon>Cytophagia</taxon>
        <taxon>Cytophagales</taxon>
        <taxon>Rhodocytophagaceae</taxon>
        <taxon>Rhodocytophaga</taxon>
    </lineage>
</organism>
<dbReference type="CDD" id="cd01399">
    <property type="entry name" value="GlcN6P_deaminase"/>
    <property type="match status" value="1"/>
</dbReference>
<dbReference type="PROSITE" id="PS01161">
    <property type="entry name" value="GLC_GALNAC_ISOMERASE"/>
    <property type="match status" value="1"/>
</dbReference>
<dbReference type="InterPro" id="IPR037171">
    <property type="entry name" value="NagB/RpiA_transferase-like"/>
</dbReference>
<protein>
    <submittedName>
        <fullName evidence="3">Glucosamine-6-phosphate deaminase</fullName>
    </submittedName>
</protein>
<dbReference type="EMBL" id="JAUKPO010000013">
    <property type="protein sequence ID" value="MDO1448664.1"/>
    <property type="molecule type" value="Genomic_DNA"/>
</dbReference>
<evidence type="ECO:0000313" key="3">
    <source>
        <dbReference type="EMBL" id="MDO1448664.1"/>
    </source>
</evidence>
<dbReference type="Proteomes" id="UP001168528">
    <property type="component" value="Unassembled WGS sequence"/>
</dbReference>
<sequence length="245" mass="27010">MKISIFPDYQEMSRAAADFVAKYVNKHPRSLLCFPSGDTPTGTLQLLVQYGLEKKVDFSQCRFVGLDEWVGMDEHTPGSCKQYMYTHFFHPLHIPKENIVFFDAKATDLAQECKRIDQSIFEHGPIDIMLVGVGLNGHIGLNEPGSSFDLYAHVRDLDAVTIETAQKYFTSETLLKQGITLGIKHLLEAKTAILIASGSKKASIIAKALEGEISNKVPASVFQIHPNGLVMLDKEAASGLTLKGN</sequence>
<dbReference type="InterPro" id="IPR004547">
    <property type="entry name" value="Glucosamine6P_isomerase"/>
</dbReference>
<keyword evidence="1" id="KW-0378">Hydrolase</keyword>
<dbReference type="PANTHER" id="PTHR11280:SF5">
    <property type="entry name" value="GLUCOSAMINE-6-PHOSPHATE ISOMERASE"/>
    <property type="match status" value="1"/>
</dbReference>
<comment type="caution">
    <text evidence="3">The sequence shown here is derived from an EMBL/GenBank/DDBJ whole genome shotgun (WGS) entry which is preliminary data.</text>
</comment>
<accession>A0ABT8R995</accession>
<dbReference type="InterPro" id="IPR006148">
    <property type="entry name" value="Glc/Gal-6P_isomerase"/>
</dbReference>
<dbReference type="SUPFAM" id="SSF100950">
    <property type="entry name" value="NagB/RpiA/CoA transferase-like"/>
    <property type="match status" value="1"/>
</dbReference>
<dbReference type="RefSeq" id="WP_302039464.1">
    <property type="nucleotide sequence ID" value="NZ_JAUKPO010000013.1"/>
</dbReference>
<dbReference type="InterPro" id="IPR018321">
    <property type="entry name" value="Glucosamine6P_isomerase_CS"/>
</dbReference>
<dbReference type="PANTHER" id="PTHR11280">
    <property type="entry name" value="GLUCOSAMINE-6-PHOSPHATE ISOMERASE"/>
    <property type="match status" value="1"/>
</dbReference>
<dbReference type="Pfam" id="PF01182">
    <property type="entry name" value="Glucosamine_iso"/>
    <property type="match status" value="1"/>
</dbReference>
<proteinExistence type="predicted"/>